<organism evidence="3 4">
    <name type="scientific">Mucilaginibacter lutimaris</name>
    <dbReference type="NCBI Taxonomy" id="931629"/>
    <lineage>
        <taxon>Bacteria</taxon>
        <taxon>Pseudomonadati</taxon>
        <taxon>Bacteroidota</taxon>
        <taxon>Sphingobacteriia</taxon>
        <taxon>Sphingobacteriales</taxon>
        <taxon>Sphingobacteriaceae</taxon>
        <taxon>Mucilaginibacter</taxon>
    </lineage>
</organism>
<dbReference type="PANTHER" id="PTHR30619:SF7">
    <property type="entry name" value="BETA-LACTAMASE DOMAIN PROTEIN"/>
    <property type="match status" value="1"/>
</dbReference>
<dbReference type="InterPro" id="IPR001279">
    <property type="entry name" value="Metallo-B-lactamas"/>
</dbReference>
<comment type="caution">
    <text evidence="3">The sequence shown here is derived from an EMBL/GenBank/DDBJ whole genome shotgun (WGS) entry which is preliminary data.</text>
</comment>
<dbReference type="Gene3D" id="3.60.15.10">
    <property type="entry name" value="Ribonuclease Z/Hydroxyacylglutathione hydrolase-like"/>
    <property type="match status" value="1"/>
</dbReference>
<dbReference type="InterPro" id="IPR052159">
    <property type="entry name" value="Competence_DNA_uptake"/>
</dbReference>
<dbReference type="Pfam" id="PF00753">
    <property type="entry name" value="Lactamase_B"/>
    <property type="match status" value="1"/>
</dbReference>
<keyword evidence="4" id="KW-1185">Reference proteome</keyword>
<reference evidence="4" key="1">
    <citation type="journal article" date="2019" name="Int. J. Syst. Evol. Microbiol.">
        <title>The Global Catalogue of Microorganisms (GCM) 10K type strain sequencing project: providing services to taxonomists for standard genome sequencing and annotation.</title>
        <authorList>
            <consortium name="The Broad Institute Genomics Platform"/>
            <consortium name="The Broad Institute Genome Sequencing Center for Infectious Disease"/>
            <person name="Wu L."/>
            <person name="Ma J."/>
        </authorList>
    </citation>
    <scope>NUCLEOTIDE SEQUENCE [LARGE SCALE GENOMIC DNA]</scope>
    <source>
        <strain evidence="4">CCUG 60742</strain>
    </source>
</reference>
<proteinExistence type="predicted"/>
<dbReference type="EMBL" id="JBHTIA010000010">
    <property type="protein sequence ID" value="MFD0766113.1"/>
    <property type="molecule type" value="Genomic_DNA"/>
</dbReference>
<dbReference type="Proteomes" id="UP001597073">
    <property type="component" value="Unassembled WGS sequence"/>
</dbReference>
<evidence type="ECO:0000313" key="4">
    <source>
        <dbReference type="Proteomes" id="UP001597073"/>
    </source>
</evidence>
<dbReference type="PANTHER" id="PTHR30619">
    <property type="entry name" value="DNA INTERNALIZATION/COMPETENCE PROTEIN COMEC/REC2"/>
    <property type="match status" value="1"/>
</dbReference>
<evidence type="ECO:0000256" key="1">
    <source>
        <dbReference type="SAM" id="MobiDB-lite"/>
    </source>
</evidence>
<feature type="compositionally biased region" description="Polar residues" evidence="1">
    <location>
        <begin position="406"/>
        <end position="426"/>
    </location>
</feature>
<evidence type="ECO:0000259" key="2">
    <source>
        <dbReference type="Pfam" id="PF00753"/>
    </source>
</evidence>
<accession>A0ABW2ZIS4</accession>
<feature type="region of interest" description="Disordered" evidence="1">
    <location>
        <begin position="402"/>
        <end position="431"/>
    </location>
</feature>
<gene>
    <name evidence="3" type="ORF">ACFQZI_14715</name>
</gene>
<name>A0ABW2ZIS4_9SPHI</name>
<evidence type="ECO:0000313" key="3">
    <source>
        <dbReference type="EMBL" id="MFD0766113.1"/>
    </source>
</evidence>
<dbReference type="RefSeq" id="WP_377143734.1">
    <property type="nucleotide sequence ID" value="NZ_JBHTIA010000010.1"/>
</dbReference>
<feature type="domain" description="Metallo-beta-lactamase" evidence="2">
    <location>
        <begin position="14"/>
        <end position="76"/>
    </location>
</feature>
<dbReference type="InterPro" id="IPR036866">
    <property type="entry name" value="RibonucZ/Hydroxyglut_hydro"/>
</dbReference>
<sequence>MKIHLLDMGQTKYGDCLIIEHGGRKILVDGGHPGDTNSLRTQFKKILNAAPPFEFDLLIVTHCHSDHIGCLPDLVGLDVIRPKLALIADEKFGFGRTLKGYGPEDEIQMTDEMIVLSSALEEEYQGDLNDDELLQFLDDAATLESKYLNMIERLESNGVTVHRFGKDITADEEGKVKLQAFEKQFEDFGLKILGPSVDHLLKCTAAIASVADFVADDSVLQSGRDSISLTDAYRRISELKPTDDAMGLEDRPGSGAAKNNQSIVFKVAADGWSALLAGDMQFAKAEVKDLTSDMNALLSVVAQNGPYDFVKLTHHTSYNAFNDKVFKAMSSPKLLAHTGGRNDGGHPDEDALKYLQSLKNEIIFARNDRSGIVTVSKSNETVKFEVPVNQLNDFSVNRTRDLLPLPTSNNQRTEIPSFTPTNQAVAPSTPAPTYGTSASDQFVEIIAKVPHVRTKVVLTIDVQPPDGPIARNPDLITDSLLFQSIAPGRNLPELLFVTNTYILEKNIGAGAVKQLLNLIARYPQIKLVNITNNVATAEETADTVKTTLRNGGFKGVVIIGGYDVVPAQRLTVLDNKLRNQLIQKNLLNGDSDRFIVWSDDLYGDNDNDGIPEFPVSRIPDARDASLLSSALNATEFNAKGRFGIRNFARPFAETTYSTIPGLDSLNVSETYGPAHIHQNAALGAVYFMLHGSERDSSRFWGETVDGDEFEAMCVNNIPGVTPETVVFTGCCWGALTVYEPASGKRGLSDRPTSKSPAESIALTYLKAGAQAFVGCTGTHYSPLKSPYDYYGKPMHDQFWNGVVSGLKPAEALFQAKVAYAKDIPHGQTDLFSQAIELKILRQYTCLGLGW</sequence>
<dbReference type="SUPFAM" id="SSF56281">
    <property type="entry name" value="Metallo-hydrolase/oxidoreductase"/>
    <property type="match status" value="1"/>
</dbReference>
<protein>
    <submittedName>
        <fullName evidence="3">MBL fold metallo-hydrolase</fullName>
    </submittedName>
</protein>